<sequence>MDDHKDHDTVSAAVERKEKRSEIGMSLQKIKQRIDDREKDVKALQQEMVEINASADEAVKNSEMTLQELIHPVI</sequence>
<evidence type="ECO:0000313" key="3">
    <source>
        <dbReference type="EMBL" id="KAF3839164.1"/>
    </source>
</evidence>
<reference evidence="3 4" key="1">
    <citation type="submission" date="2020-03" db="EMBL/GenBank/DDBJ databases">
        <title>Dissostichus mawsoni Genome sequencing and assembly.</title>
        <authorList>
            <person name="Park H."/>
        </authorList>
    </citation>
    <scope>NUCLEOTIDE SEQUENCE [LARGE SCALE GENOMIC DNA]</scope>
    <source>
        <strain evidence="3">DM0001</strain>
        <tissue evidence="3">Muscle</tissue>
    </source>
</reference>
<name>A0A7J5XPY6_DISMA</name>
<feature type="coiled-coil region" evidence="1">
    <location>
        <begin position="27"/>
        <end position="61"/>
    </location>
</feature>
<dbReference type="AlphaFoldDB" id="A0A7J5XPY6"/>
<organism evidence="3 4">
    <name type="scientific">Dissostichus mawsoni</name>
    <name type="common">Antarctic cod</name>
    <dbReference type="NCBI Taxonomy" id="36200"/>
    <lineage>
        <taxon>Eukaryota</taxon>
        <taxon>Metazoa</taxon>
        <taxon>Chordata</taxon>
        <taxon>Craniata</taxon>
        <taxon>Vertebrata</taxon>
        <taxon>Euteleostomi</taxon>
        <taxon>Actinopterygii</taxon>
        <taxon>Neopterygii</taxon>
        <taxon>Teleostei</taxon>
        <taxon>Neoteleostei</taxon>
        <taxon>Acanthomorphata</taxon>
        <taxon>Eupercaria</taxon>
        <taxon>Perciformes</taxon>
        <taxon>Notothenioidei</taxon>
        <taxon>Nototheniidae</taxon>
        <taxon>Dissostichus</taxon>
    </lineage>
</organism>
<dbReference type="OrthoDB" id="6105938at2759"/>
<evidence type="ECO:0000313" key="4">
    <source>
        <dbReference type="Proteomes" id="UP000518266"/>
    </source>
</evidence>
<dbReference type="EMBL" id="JAAKFY010000021">
    <property type="protein sequence ID" value="KAF3839164.1"/>
    <property type="molecule type" value="Genomic_DNA"/>
</dbReference>
<dbReference type="Proteomes" id="UP000518266">
    <property type="component" value="Unassembled WGS sequence"/>
</dbReference>
<keyword evidence="1" id="KW-0175">Coiled coil</keyword>
<feature type="region of interest" description="Disordered" evidence="2">
    <location>
        <begin position="1"/>
        <end position="22"/>
    </location>
</feature>
<keyword evidence="4" id="KW-1185">Reference proteome</keyword>
<proteinExistence type="predicted"/>
<gene>
    <name evidence="3" type="ORF">F7725_017881</name>
</gene>
<protein>
    <submittedName>
        <fullName evidence="3">Uncharacterized protein</fullName>
    </submittedName>
</protein>
<evidence type="ECO:0000256" key="1">
    <source>
        <dbReference type="SAM" id="Coils"/>
    </source>
</evidence>
<accession>A0A7J5XPY6</accession>
<comment type="caution">
    <text evidence="3">The sequence shown here is derived from an EMBL/GenBank/DDBJ whole genome shotgun (WGS) entry which is preliminary data.</text>
</comment>
<evidence type="ECO:0000256" key="2">
    <source>
        <dbReference type="SAM" id="MobiDB-lite"/>
    </source>
</evidence>